<keyword evidence="5 8" id="KW-0812">Transmembrane</keyword>
<dbReference type="GO" id="GO:0005886">
    <property type="term" value="C:plasma membrane"/>
    <property type="evidence" value="ECO:0007669"/>
    <property type="project" value="UniProtKB-SubCell"/>
</dbReference>
<evidence type="ECO:0000256" key="5">
    <source>
        <dbReference type="ARBA" id="ARBA00022692"/>
    </source>
</evidence>
<feature type="transmembrane region" description="Helical" evidence="8">
    <location>
        <begin position="79"/>
        <end position="112"/>
    </location>
</feature>
<reference evidence="9 10" key="1">
    <citation type="journal article" date="2021" name="Int. J. Syst. Evol. Microbiol.">
        <title>Amazonocrinis nigriterrae gen. nov., sp. nov., Atlanticothrix silvestris gen. nov., sp. nov. and Dendronalium phyllosphericum gen. nov., sp. nov., nostocacean cyanobacteria from Brazilian environments.</title>
        <authorList>
            <person name="Alvarenga D.O."/>
            <person name="Andreote A.P.D."/>
            <person name="Branco L.H.Z."/>
            <person name="Delbaje E."/>
            <person name="Cruz R.B."/>
            <person name="Varani A.M."/>
            <person name="Fiore M.F."/>
        </authorList>
    </citation>
    <scope>NUCLEOTIDE SEQUENCE [LARGE SCALE GENOMIC DNA]</scope>
    <source>
        <strain evidence="9 10">CENA67</strain>
    </source>
</reference>
<keyword evidence="4 8" id="KW-1003">Cell membrane</keyword>
<comment type="similarity">
    <text evidence="2 8">Belongs to the 4-toluene sulfonate uptake permease (TSUP) (TC 2.A.102) family.</text>
</comment>
<feature type="transmembrane region" description="Helical" evidence="8">
    <location>
        <begin position="203"/>
        <end position="223"/>
    </location>
</feature>
<dbReference type="Pfam" id="PF01925">
    <property type="entry name" value="TauE"/>
    <property type="match status" value="1"/>
</dbReference>
<evidence type="ECO:0000256" key="3">
    <source>
        <dbReference type="ARBA" id="ARBA00022448"/>
    </source>
</evidence>
<name>A0A8J7HPI4_9NOST</name>
<evidence type="ECO:0000313" key="10">
    <source>
        <dbReference type="Proteomes" id="UP000632766"/>
    </source>
</evidence>
<feature type="transmembrane region" description="Helical" evidence="8">
    <location>
        <begin position="7"/>
        <end position="32"/>
    </location>
</feature>
<dbReference type="PANTHER" id="PTHR30269:SF23">
    <property type="entry name" value="MEMBRANE TRANSPORTER PROTEIN YDHB-RELATED"/>
    <property type="match status" value="1"/>
</dbReference>
<accession>A0A8J7HPI4</accession>
<feature type="transmembrane region" description="Helical" evidence="8">
    <location>
        <begin position="162"/>
        <end position="182"/>
    </location>
</feature>
<dbReference type="AlphaFoldDB" id="A0A8J7HPI4"/>
<evidence type="ECO:0000256" key="4">
    <source>
        <dbReference type="ARBA" id="ARBA00022475"/>
    </source>
</evidence>
<comment type="subcellular location">
    <subcellularLocation>
        <location evidence="1 8">Cell membrane</location>
        <topology evidence="1 8">Multi-pass membrane protein</topology>
    </subcellularLocation>
</comment>
<dbReference type="InterPro" id="IPR002781">
    <property type="entry name" value="TM_pro_TauE-like"/>
</dbReference>
<dbReference type="Proteomes" id="UP000632766">
    <property type="component" value="Unassembled WGS sequence"/>
</dbReference>
<dbReference type="InterPro" id="IPR052017">
    <property type="entry name" value="TSUP"/>
</dbReference>
<dbReference type="PANTHER" id="PTHR30269">
    <property type="entry name" value="TRANSMEMBRANE PROTEIN YFCA"/>
    <property type="match status" value="1"/>
</dbReference>
<comment type="caution">
    <text evidence="9">The sequence shown here is derived from an EMBL/GenBank/DDBJ whole genome shotgun (WGS) entry which is preliminary data.</text>
</comment>
<keyword evidence="6 8" id="KW-1133">Transmembrane helix</keyword>
<evidence type="ECO:0000256" key="1">
    <source>
        <dbReference type="ARBA" id="ARBA00004651"/>
    </source>
</evidence>
<feature type="transmembrane region" description="Helical" evidence="8">
    <location>
        <begin position="44"/>
        <end position="67"/>
    </location>
</feature>
<feature type="transmembrane region" description="Helical" evidence="8">
    <location>
        <begin position="253"/>
        <end position="271"/>
    </location>
</feature>
<feature type="transmembrane region" description="Helical" evidence="8">
    <location>
        <begin position="229"/>
        <end position="246"/>
    </location>
</feature>
<organism evidence="9 10">
    <name type="scientific">Amazonocrinis nigriterrae CENA67</name>
    <dbReference type="NCBI Taxonomy" id="2794033"/>
    <lineage>
        <taxon>Bacteria</taxon>
        <taxon>Bacillati</taxon>
        <taxon>Cyanobacteriota</taxon>
        <taxon>Cyanophyceae</taxon>
        <taxon>Nostocales</taxon>
        <taxon>Nostocaceae</taxon>
        <taxon>Amazonocrinis</taxon>
        <taxon>Amazonocrinis nigriterrae</taxon>
    </lineage>
</organism>
<protein>
    <recommendedName>
        <fullName evidence="8">Probable membrane transporter protein</fullName>
    </recommendedName>
</protein>
<proteinExistence type="inferred from homology"/>
<evidence type="ECO:0000256" key="2">
    <source>
        <dbReference type="ARBA" id="ARBA00009142"/>
    </source>
</evidence>
<dbReference type="EMBL" id="JAECZC010000026">
    <property type="protein sequence ID" value="MBH8563518.1"/>
    <property type="molecule type" value="Genomic_DNA"/>
</dbReference>
<keyword evidence="7 8" id="KW-0472">Membrane</keyword>
<gene>
    <name evidence="9" type="ORF">I8748_15205</name>
</gene>
<evidence type="ECO:0000313" key="9">
    <source>
        <dbReference type="EMBL" id="MBH8563518.1"/>
    </source>
</evidence>
<keyword evidence="3" id="KW-0813">Transport</keyword>
<dbReference type="RefSeq" id="WP_198125394.1">
    <property type="nucleotide sequence ID" value="NZ_JAECZC010000026.1"/>
</dbReference>
<evidence type="ECO:0000256" key="8">
    <source>
        <dbReference type="RuleBase" id="RU363041"/>
    </source>
</evidence>
<evidence type="ECO:0000256" key="7">
    <source>
        <dbReference type="ARBA" id="ARBA00023136"/>
    </source>
</evidence>
<sequence>MSILEFSLLIWIGSFCAGLIGALTGLGGGVIIVPLLTSVFGVDIRYAVGASLVSVIATSLGAASTYIKQGYTNLRLGMFLEVATTIGAIVGALIATFVSVKALTIVLAIVLIYSAYLSQKPRVEHAEDESTDPLANYLKLNSTYPTSEGLVSYQVGSLPTGFGVMLIAGVLSGLLGIGSGGFKVLAMDQVMGVPFKVSTTTSNFMIGVTAAASAGVYLTRGYIDPGLSMPVMLGVLPGAFLGARVLVGAKTQILRIVFGVVLVVMAMKMVYNSLIGGL</sequence>
<keyword evidence="10" id="KW-1185">Reference proteome</keyword>
<evidence type="ECO:0000256" key="6">
    <source>
        <dbReference type="ARBA" id="ARBA00022989"/>
    </source>
</evidence>